<name>A0A1T5MNE7_9FIRM</name>
<keyword evidence="3" id="KW-1185">Reference proteome</keyword>
<dbReference type="InterPro" id="IPR001296">
    <property type="entry name" value="Glyco_trans_1"/>
</dbReference>
<protein>
    <submittedName>
        <fullName evidence="2">Glycosyltransferase involved in cell wall bisynthesis</fullName>
    </submittedName>
</protein>
<evidence type="ECO:0000259" key="1">
    <source>
        <dbReference type="Pfam" id="PF00534"/>
    </source>
</evidence>
<sequence length="363" mass="41443">MNNISKQSNIIYFISNKCSQTIGGVQTIIRLIEKAMPEQKFIENVLIYNEKDIKLSKLPNVEVATIEKKLADKVQYYKTIIMEKNENISKKSIVPGSKIIVFGAQKLLLLTKRQLRENEIIIFQSGKPDVTLASMGNTKIPIILKDRLKYIDKFLFFTKYDKEEIEKIIENSNIHCTYKSYIVPNPSKTSRNQICRYTNNVMYLGRFDILQKNIMEYIEVADIIYPEYKLNAYGYGISEILLRYSKVNVKGIIDDITEVAKENSVLLLLSNSEGFGNVLVEAFSVGMPVIVYNSYPAAKSIVAPGTGKLIPYGDIEGVKKAIKEILKDKNTFKKYSDAAFKASKKYVKEDIVDKYIKVIKDEI</sequence>
<evidence type="ECO:0000313" key="3">
    <source>
        <dbReference type="Proteomes" id="UP000190285"/>
    </source>
</evidence>
<accession>A0A1T5MNE7</accession>
<dbReference type="SUPFAM" id="SSF53756">
    <property type="entry name" value="UDP-Glycosyltransferase/glycogen phosphorylase"/>
    <property type="match status" value="1"/>
</dbReference>
<dbReference type="Pfam" id="PF00534">
    <property type="entry name" value="Glycos_transf_1"/>
    <property type="match status" value="1"/>
</dbReference>
<dbReference type="RefSeq" id="WP_170917597.1">
    <property type="nucleotide sequence ID" value="NZ_FUZT01000020.1"/>
</dbReference>
<dbReference type="EMBL" id="FUZT01000020">
    <property type="protein sequence ID" value="SKC89735.1"/>
    <property type="molecule type" value="Genomic_DNA"/>
</dbReference>
<keyword evidence="2" id="KW-0808">Transferase</keyword>
<dbReference type="PANTHER" id="PTHR12526:SF630">
    <property type="entry name" value="GLYCOSYLTRANSFERASE"/>
    <property type="match status" value="1"/>
</dbReference>
<evidence type="ECO:0000313" key="2">
    <source>
        <dbReference type="EMBL" id="SKC89735.1"/>
    </source>
</evidence>
<dbReference type="Gene3D" id="3.40.50.2000">
    <property type="entry name" value="Glycogen Phosphorylase B"/>
    <property type="match status" value="2"/>
</dbReference>
<dbReference type="GO" id="GO:0016757">
    <property type="term" value="F:glycosyltransferase activity"/>
    <property type="evidence" value="ECO:0007669"/>
    <property type="project" value="InterPro"/>
</dbReference>
<gene>
    <name evidence="2" type="ORF">SAMN02194393_05066</name>
</gene>
<dbReference type="AlphaFoldDB" id="A0A1T5MNE7"/>
<dbReference type="PANTHER" id="PTHR12526">
    <property type="entry name" value="GLYCOSYLTRANSFERASE"/>
    <property type="match status" value="1"/>
</dbReference>
<dbReference type="Proteomes" id="UP000190285">
    <property type="component" value="Unassembled WGS sequence"/>
</dbReference>
<dbReference type="STRING" id="36842.SAMN02194393_05066"/>
<organism evidence="2 3">
    <name type="scientific">Maledivibacter halophilus</name>
    <dbReference type="NCBI Taxonomy" id="36842"/>
    <lineage>
        <taxon>Bacteria</taxon>
        <taxon>Bacillati</taxon>
        <taxon>Bacillota</taxon>
        <taxon>Clostridia</taxon>
        <taxon>Peptostreptococcales</taxon>
        <taxon>Caminicellaceae</taxon>
        <taxon>Maledivibacter</taxon>
    </lineage>
</organism>
<proteinExistence type="predicted"/>
<feature type="domain" description="Glycosyl transferase family 1" evidence="1">
    <location>
        <begin position="201"/>
        <end position="340"/>
    </location>
</feature>
<reference evidence="2 3" key="1">
    <citation type="submission" date="2017-02" db="EMBL/GenBank/DDBJ databases">
        <authorList>
            <person name="Peterson S.W."/>
        </authorList>
    </citation>
    <scope>NUCLEOTIDE SEQUENCE [LARGE SCALE GENOMIC DNA]</scope>
    <source>
        <strain evidence="2 3">M1</strain>
    </source>
</reference>